<sequence>MINSIHFEKFSEFCGLEGKLSCLVFINDIGANIISNVLLYADDMKVFRTINNINDCKCLQEDLKNIEVWCELNRLSLNINKCCVVSYGRKENLITFSYSLCDTGLRREDEVSDLGVLFDSKLNFNSHICQLTNSCSRTLGFVIRNCKLFTNRQTFFTLYRCYVLSKINYCSVIWNSMYEKYLKMLESVQKRFLKYVYYRKNGYYPDHADYELLLSNTELLLLKQYCQLNSMLYLYKITHHLIDDTQTLHQLKLVVPRKNIRQQRTFEIGIPRTSHYQNSPLYRMCNYYNNLNIDIFCNNLAQIRKNILSLL</sequence>
<accession>A0A1Y1M3X1</accession>
<name>A0A1Y1M3X1_PHOPY</name>
<dbReference type="PANTHER" id="PTHR33332">
    <property type="entry name" value="REVERSE TRANSCRIPTASE DOMAIN-CONTAINING PROTEIN"/>
    <property type="match status" value="1"/>
</dbReference>
<reference evidence="1" key="1">
    <citation type="journal article" date="2016" name="Sci. Rep.">
        <title>Molecular characterization of firefly nuptial gifts: a multi-omics approach sheds light on postcopulatory sexual selection.</title>
        <authorList>
            <person name="Al-Wathiqui N."/>
            <person name="Fallon T.R."/>
            <person name="South A."/>
            <person name="Weng J.K."/>
            <person name="Lewis S.M."/>
        </authorList>
    </citation>
    <scope>NUCLEOTIDE SEQUENCE</scope>
</reference>
<evidence type="ECO:0000313" key="1">
    <source>
        <dbReference type="EMBL" id="JAV80413.1"/>
    </source>
</evidence>
<evidence type="ECO:0008006" key="2">
    <source>
        <dbReference type="Google" id="ProtNLM"/>
    </source>
</evidence>
<protein>
    <recommendedName>
        <fullName evidence="2">Reverse transcriptase domain-containing protein</fullName>
    </recommendedName>
</protein>
<proteinExistence type="predicted"/>
<organism evidence="1">
    <name type="scientific">Photinus pyralis</name>
    <name type="common">Common eastern firefly</name>
    <name type="synonym">Lampyris pyralis</name>
    <dbReference type="NCBI Taxonomy" id="7054"/>
    <lineage>
        <taxon>Eukaryota</taxon>
        <taxon>Metazoa</taxon>
        <taxon>Ecdysozoa</taxon>
        <taxon>Arthropoda</taxon>
        <taxon>Hexapoda</taxon>
        <taxon>Insecta</taxon>
        <taxon>Pterygota</taxon>
        <taxon>Neoptera</taxon>
        <taxon>Endopterygota</taxon>
        <taxon>Coleoptera</taxon>
        <taxon>Polyphaga</taxon>
        <taxon>Elateriformia</taxon>
        <taxon>Elateroidea</taxon>
        <taxon>Lampyridae</taxon>
        <taxon>Lampyrinae</taxon>
        <taxon>Photinus</taxon>
    </lineage>
</organism>
<dbReference type="EMBL" id="GEZM01041426">
    <property type="protein sequence ID" value="JAV80413.1"/>
    <property type="molecule type" value="Transcribed_RNA"/>
</dbReference>
<dbReference type="EMBL" id="GEZM01041422">
    <property type="protein sequence ID" value="JAV80416.1"/>
    <property type="molecule type" value="Transcribed_RNA"/>
</dbReference>
<dbReference type="AlphaFoldDB" id="A0A1Y1M3X1"/>